<reference evidence="2 3" key="1">
    <citation type="submission" date="2020-10" db="EMBL/GenBank/DDBJ databases">
        <title>Connecting structure to function with the recovery of over 1000 high-quality activated sludge metagenome-assembled genomes encoding full-length rRNA genes using long-read sequencing.</title>
        <authorList>
            <person name="Singleton C.M."/>
            <person name="Petriglieri F."/>
            <person name="Kristensen J.M."/>
            <person name="Kirkegaard R.H."/>
            <person name="Michaelsen T.Y."/>
            <person name="Andersen M.H."/>
            <person name="Karst S.M."/>
            <person name="Dueholm M.S."/>
            <person name="Nielsen P.H."/>
            <person name="Albertsen M."/>
        </authorList>
    </citation>
    <scope>NUCLEOTIDE SEQUENCE [LARGE SCALE GENOMIC DNA]</scope>
    <source>
        <strain evidence="2">Lyne_18-Q3-R50-59_MAXAC.006</strain>
    </source>
</reference>
<feature type="compositionally biased region" description="Pro residues" evidence="1">
    <location>
        <begin position="1"/>
        <end position="14"/>
    </location>
</feature>
<dbReference type="Gene3D" id="2.80.10.50">
    <property type="match status" value="1"/>
</dbReference>
<dbReference type="NCBIfam" id="NF040941">
    <property type="entry name" value="GGGWT_bact"/>
    <property type="match status" value="1"/>
</dbReference>
<dbReference type="GO" id="GO:0005975">
    <property type="term" value="P:carbohydrate metabolic process"/>
    <property type="evidence" value="ECO:0007669"/>
    <property type="project" value="UniProtKB-ARBA"/>
</dbReference>
<dbReference type="Pfam" id="PF17164">
    <property type="entry name" value="DUF5122"/>
    <property type="match status" value="1"/>
</dbReference>
<dbReference type="InterPro" id="IPR013431">
    <property type="entry name" value="Delta_60_rpt"/>
</dbReference>
<sequence length="774" mass="81478">MTEPTDPPVDPQPAQPGDGTTAETAGASCWGVKQKFSQSATGVYWLRTSTLVAPEKFTCDMTTDGGGWALIGVGREGWNWSPAAQGNVARLLTDPNGQASQAPVHLSADKVNGLLDGGAASQLPDGIRLRRSANAAGTSWQEVRWNLATAEPWSWHFSAGKPLAKMTVNGTGYTSAGTTRDTKGNDAVTNLPNAGTGVDGLNRVFTHRNWKVTARGNRAGFAMGAVGASTSGNWYAPDGTNPIPLTQVWVRPRIMDSVAAALPSEGSTPRQVPWVPSDFSQDLAWGVDGPPDWTDSISGADPALAYVMAMQEAGGRMFVGGSFTKVVNNAGGSVDHKFLTAFDVNTGEWISSCTPILDGRVWDMEVSSDGQLIIAGDFTNVNGDTAVAGLAKLNPNTCALDPSFQVRVTRSGGRGMVRGISLLGDRLFIGGAFNQVTPHGAPLTGVSNAAEVNAMTGQLGTWRPVVNGLVMDIDASERGDRVYLAGWFTTINGIAGEPYATRISDGAPLTNFHWLLTAPGIGGPWSQTVKEVGDQVYVGGRQHVIASYNRDSAAQTSSHISVPGGDFQAAEAAFGYLFGACHCGGDTGVNLSGRTRWYGNIADMTWGATRSDRIQQVGLYDAATGAYLDWWLPSIASATGDGPWVITKDHNECVWQGGDTKRDAYSGNAAKDFAGGFTKYCSAVDRSVPTAPAQHAASLRPDGTVGVTWGQASDPSNDLRYLVLRDGNAVGFSWGTSYVDTNVPVGNHQYAVAAIDETGNIGPSTEPTNFNVTT</sequence>
<proteinExistence type="predicted"/>
<accession>A0A936TER7</accession>
<name>A0A936TER7_9ACTN</name>
<dbReference type="Gene3D" id="2.60.40.10">
    <property type="entry name" value="Immunoglobulins"/>
    <property type="match status" value="1"/>
</dbReference>
<dbReference type="SUPFAM" id="SSF101908">
    <property type="entry name" value="Putative isomerase YbhE"/>
    <property type="match status" value="1"/>
</dbReference>
<dbReference type="InterPro" id="IPR013783">
    <property type="entry name" value="Ig-like_fold"/>
</dbReference>
<evidence type="ECO:0000313" key="3">
    <source>
        <dbReference type="Proteomes" id="UP000727993"/>
    </source>
</evidence>
<evidence type="ECO:0000256" key="1">
    <source>
        <dbReference type="SAM" id="MobiDB-lite"/>
    </source>
</evidence>
<dbReference type="AlphaFoldDB" id="A0A936TER7"/>
<evidence type="ECO:0000313" key="2">
    <source>
        <dbReference type="EMBL" id="MBK9295785.1"/>
    </source>
</evidence>
<protein>
    <submittedName>
        <fullName evidence="2">Delta-60 repeat domain-containing protein</fullName>
    </submittedName>
</protein>
<dbReference type="InterPro" id="IPR014716">
    <property type="entry name" value="Fibrinogen_a/b/g_C_1"/>
</dbReference>
<dbReference type="Gene3D" id="3.90.215.10">
    <property type="entry name" value="Gamma Fibrinogen, chain A, domain 1"/>
    <property type="match status" value="1"/>
</dbReference>
<feature type="region of interest" description="Disordered" evidence="1">
    <location>
        <begin position="1"/>
        <end position="25"/>
    </location>
</feature>
<dbReference type="InterPro" id="IPR036056">
    <property type="entry name" value="Fibrinogen-like_C"/>
</dbReference>
<dbReference type="Proteomes" id="UP000727993">
    <property type="component" value="Unassembled WGS sequence"/>
</dbReference>
<organism evidence="2 3">
    <name type="scientific">Candidatus Neomicrothrix subdominans</name>
    <dbReference type="NCBI Taxonomy" id="2954438"/>
    <lineage>
        <taxon>Bacteria</taxon>
        <taxon>Bacillati</taxon>
        <taxon>Actinomycetota</taxon>
        <taxon>Acidimicrobiia</taxon>
        <taxon>Acidimicrobiales</taxon>
        <taxon>Microthrixaceae</taxon>
        <taxon>Candidatus Neomicrothrix</taxon>
    </lineage>
</organism>
<dbReference type="EMBL" id="JADJZA010000001">
    <property type="protein sequence ID" value="MBK9295785.1"/>
    <property type="molecule type" value="Genomic_DNA"/>
</dbReference>
<gene>
    <name evidence="2" type="ORF">IPN02_02700</name>
</gene>
<comment type="caution">
    <text evidence="2">The sequence shown here is derived from an EMBL/GenBank/DDBJ whole genome shotgun (WGS) entry which is preliminary data.</text>
</comment>
<dbReference type="SUPFAM" id="SSF56496">
    <property type="entry name" value="Fibrinogen C-terminal domain-like"/>
    <property type="match status" value="1"/>
</dbReference>